<keyword evidence="3 7" id="KW-0350">Heme biosynthesis</keyword>
<evidence type="ECO:0000256" key="3">
    <source>
        <dbReference type="ARBA" id="ARBA00023133"/>
    </source>
</evidence>
<comment type="pathway">
    <text evidence="1 7 8">Porphyrin-containing compound metabolism; protoheme biosynthesis.</text>
</comment>
<dbReference type="HAMAP" id="MF_00323">
    <property type="entry name" value="Ferrochelatase"/>
    <property type="match status" value="1"/>
</dbReference>
<keyword evidence="10" id="KW-1185">Reference proteome</keyword>
<comment type="similarity">
    <text evidence="7 8">Belongs to the ferrochelatase family.</text>
</comment>
<feature type="binding site" evidence="7">
    <location>
        <begin position="57"/>
        <end position="58"/>
    </location>
    <ligand>
        <name>Fe-coproporphyrin III</name>
        <dbReference type="ChEBI" id="CHEBI:68438"/>
    </ligand>
</feature>
<dbReference type="NCBIfam" id="TIGR00109">
    <property type="entry name" value="hemH"/>
    <property type="match status" value="1"/>
</dbReference>
<dbReference type="RefSeq" id="WP_324716096.1">
    <property type="nucleotide sequence ID" value="NZ_CP141615.1"/>
</dbReference>
<dbReference type="PANTHER" id="PTHR11108">
    <property type="entry name" value="FERROCHELATASE"/>
    <property type="match status" value="1"/>
</dbReference>
<dbReference type="Proteomes" id="UP001332192">
    <property type="component" value="Chromosome"/>
</dbReference>
<dbReference type="EC" id="4.99.1.9" evidence="7"/>
<dbReference type="InterPro" id="IPR033644">
    <property type="entry name" value="Ferrochelatase_C"/>
</dbReference>
<dbReference type="CDD" id="cd00419">
    <property type="entry name" value="Ferrochelatase_C"/>
    <property type="match status" value="1"/>
</dbReference>
<keyword evidence="5 7" id="KW-0627">Porphyrin biosynthesis</keyword>
<feature type="binding site" evidence="7">
    <location>
        <position position="201"/>
    </location>
    <ligand>
        <name>Fe(2+)</name>
        <dbReference type="ChEBI" id="CHEBI:29033"/>
    </ligand>
</feature>
<feature type="binding site" evidence="7">
    <location>
        <position position="65"/>
    </location>
    <ligand>
        <name>Fe-coproporphyrin III</name>
        <dbReference type="ChEBI" id="CHEBI:68438"/>
    </ligand>
</feature>
<dbReference type="PANTHER" id="PTHR11108:SF1">
    <property type="entry name" value="FERROCHELATASE, MITOCHONDRIAL"/>
    <property type="match status" value="1"/>
</dbReference>
<comment type="subcellular location">
    <subcellularLocation>
        <location evidence="7 8">Cytoplasm</location>
    </subcellularLocation>
</comment>
<dbReference type="InterPro" id="IPR001015">
    <property type="entry name" value="Ferrochelatase"/>
</dbReference>
<protein>
    <recommendedName>
        <fullName evidence="7">Coproporphyrin III ferrochelatase</fullName>
        <ecNumber evidence="7">4.99.1.9</ecNumber>
    </recommendedName>
</protein>
<comment type="function">
    <text evidence="7 8">Involved in coproporphyrin-dependent heme b biosynthesis. Catalyzes the insertion of ferrous iron into coproporphyrin III to form Fe-coproporphyrin III.</text>
</comment>
<evidence type="ECO:0000256" key="2">
    <source>
        <dbReference type="ARBA" id="ARBA00023004"/>
    </source>
</evidence>
<keyword evidence="7 8" id="KW-0963">Cytoplasm</keyword>
<feature type="binding site" evidence="7">
    <location>
        <position position="283"/>
    </location>
    <ligand>
        <name>Fe(2+)</name>
        <dbReference type="ChEBI" id="CHEBI:29033"/>
    </ligand>
</feature>
<dbReference type="EMBL" id="CP141615">
    <property type="protein sequence ID" value="WRP16824.1"/>
    <property type="molecule type" value="Genomic_DNA"/>
</dbReference>
<name>A0ABZ1BVK7_9FIRM</name>
<sequence>MPLETPAGGTAGRAARRGVLLMAYGSPERLEEIEAYYTHIRGGRPPAPELLEELKARYLAIGGVSPLAAITRRQARALERRLGWPVYVGMRHWHPWIAEAVEAMARDGVREAVGLALAPHASRMSSGAYVQAAREALQAIEPSRRPSFRWIESWATLQPFVLAVARRVREAARRLPGDAVEQTAEGTLALAPDTRVLFTAHSLPERIRTWNDPYPSELERTCQAVAGSLGLAAGRWELAYQSRGRTAEPWLGPDVSEALERLAGEGVGRVVVCPVGFVADHLEVLYDLDVEAAAQARRLGIAMVRTASLNDAEDFIEALARLVIEAGPEDGGWT</sequence>
<feature type="binding site" description="axial binding residue" evidence="7">
    <location>
        <position position="24"/>
    </location>
    <ligand>
        <name>Fe-coproporphyrin III</name>
        <dbReference type="ChEBI" id="CHEBI:68438"/>
    </ligand>
    <ligandPart>
        <name>Fe</name>
        <dbReference type="ChEBI" id="CHEBI:18248"/>
    </ligandPart>
</feature>
<evidence type="ECO:0000256" key="5">
    <source>
        <dbReference type="ARBA" id="ARBA00023244"/>
    </source>
</evidence>
<evidence type="ECO:0000256" key="1">
    <source>
        <dbReference type="ARBA" id="ARBA00004744"/>
    </source>
</evidence>
<evidence type="ECO:0000313" key="10">
    <source>
        <dbReference type="Proteomes" id="UP001332192"/>
    </source>
</evidence>
<dbReference type="Gene3D" id="3.40.50.1400">
    <property type="match status" value="2"/>
</dbReference>
<feature type="binding site" evidence="7">
    <location>
        <position position="41"/>
    </location>
    <ligand>
        <name>Fe-coproporphyrin III</name>
        <dbReference type="ChEBI" id="CHEBI:68438"/>
    </ligand>
</feature>
<evidence type="ECO:0000313" key="9">
    <source>
        <dbReference type="EMBL" id="WRP16824.1"/>
    </source>
</evidence>
<organism evidence="9 10">
    <name type="scientific">Carboxydichorda subterranea</name>
    <dbReference type="NCBI Taxonomy" id="3109565"/>
    <lineage>
        <taxon>Bacteria</taxon>
        <taxon>Bacillati</taxon>
        <taxon>Bacillota</taxon>
        <taxon>Limnochordia</taxon>
        <taxon>Limnochordales</taxon>
        <taxon>Geochordaceae</taxon>
        <taxon>Carboxydichorda</taxon>
    </lineage>
</organism>
<reference evidence="9 10" key="1">
    <citation type="journal article" date="2024" name="Front. Microbiol.">
        <title>Novel thermophilic genera Geochorda gen. nov. and Carboxydochorda gen. nov. from the deep terrestrial subsurface reveal the ecophysiological diversity in the class Limnochordia.</title>
        <authorList>
            <person name="Karnachuk O.V."/>
            <person name="Lukina A.P."/>
            <person name="Avakyan M.R."/>
            <person name="Kadnikov V.V."/>
            <person name="Begmatov S."/>
            <person name="Beletsky A.V."/>
            <person name="Vlasova K.G."/>
            <person name="Novikov A.A."/>
            <person name="Shcherbakova V.A."/>
            <person name="Mardanov A.V."/>
            <person name="Ravin N.V."/>
        </authorList>
    </citation>
    <scope>NUCLEOTIDE SEQUENCE [LARGE SCALE GENOMIC DNA]</scope>
    <source>
        <strain evidence="9 10">L945</strain>
    </source>
</reference>
<keyword evidence="4 7" id="KW-0456">Lyase</keyword>
<evidence type="ECO:0000256" key="4">
    <source>
        <dbReference type="ARBA" id="ARBA00023239"/>
    </source>
</evidence>
<gene>
    <name evidence="9" type="primary">hemH</name>
    <name evidence="7" type="synonym">cpfC</name>
    <name evidence="9" type="ORF">U7230_12125</name>
</gene>
<dbReference type="CDD" id="cd03411">
    <property type="entry name" value="Ferrochelatase_N"/>
    <property type="match status" value="1"/>
</dbReference>
<keyword evidence="2 7" id="KW-0408">Iron</keyword>
<dbReference type="InterPro" id="IPR019772">
    <property type="entry name" value="Ferrochelatase_AS"/>
</dbReference>
<dbReference type="SUPFAM" id="SSF53800">
    <property type="entry name" value="Chelatase"/>
    <property type="match status" value="1"/>
</dbReference>
<dbReference type="PROSITE" id="PS00534">
    <property type="entry name" value="FERROCHELATASE"/>
    <property type="match status" value="1"/>
</dbReference>
<keyword evidence="7" id="KW-0479">Metal-binding</keyword>
<proteinExistence type="inferred from homology"/>
<dbReference type="InterPro" id="IPR033659">
    <property type="entry name" value="Ferrochelatase_N"/>
</dbReference>
<evidence type="ECO:0000256" key="7">
    <source>
        <dbReference type="HAMAP-Rule" id="MF_00323"/>
    </source>
</evidence>
<dbReference type="Pfam" id="PF00762">
    <property type="entry name" value="Ferrochelatase"/>
    <property type="match status" value="1"/>
</dbReference>
<comment type="catalytic activity">
    <reaction evidence="6">
        <text>Fe-coproporphyrin III + 2 H(+) = coproporphyrin III + Fe(2+)</text>
        <dbReference type="Rhea" id="RHEA:49572"/>
        <dbReference type="ChEBI" id="CHEBI:15378"/>
        <dbReference type="ChEBI" id="CHEBI:29033"/>
        <dbReference type="ChEBI" id="CHEBI:68438"/>
        <dbReference type="ChEBI" id="CHEBI:131725"/>
        <dbReference type="EC" id="4.99.1.9"/>
    </reaction>
    <physiologicalReaction direction="right-to-left" evidence="6">
        <dbReference type="Rhea" id="RHEA:49574"/>
    </physiologicalReaction>
</comment>
<evidence type="ECO:0000256" key="8">
    <source>
        <dbReference type="RuleBase" id="RU000607"/>
    </source>
</evidence>
<evidence type="ECO:0000256" key="6">
    <source>
        <dbReference type="ARBA" id="ARBA00024536"/>
    </source>
</evidence>
<feature type="binding site" evidence="7">
    <location>
        <position position="129"/>
    </location>
    <ligand>
        <name>Fe-coproporphyrin III</name>
        <dbReference type="ChEBI" id="CHEBI:68438"/>
    </ligand>
</feature>
<accession>A0ABZ1BVK7</accession>